<dbReference type="InterPro" id="IPR053211">
    <property type="entry name" value="DNA_repair-toleration"/>
</dbReference>
<evidence type="ECO:0000256" key="1">
    <source>
        <dbReference type="ARBA" id="ARBA00022614"/>
    </source>
</evidence>
<dbReference type="InterPro" id="IPR025875">
    <property type="entry name" value="Leu-rich_rpt_4"/>
</dbReference>
<dbReference type="InterPro" id="IPR032675">
    <property type="entry name" value="LRR_dom_sf"/>
</dbReference>
<dbReference type="SMART" id="SM00364">
    <property type="entry name" value="LRR_BAC"/>
    <property type="match status" value="8"/>
</dbReference>
<keyword evidence="2" id="KW-0732">Signal</keyword>
<dbReference type="PANTHER" id="PTHR48060:SF21">
    <property type="entry name" value="L DOMAIN-LIKE PROTEIN"/>
    <property type="match status" value="1"/>
</dbReference>
<evidence type="ECO:0000313" key="5">
    <source>
        <dbReference type="RefSeq" id="XP_036356726.1"/>
    </source>
</evidence>
<dbReference type="KEGG" id="osn:118762390"/>
<sequence length="739" mass="84477">MDSIRYQLRYNLNGNLELDLRRHRLVAIPSSVFRYPAIKVLILQENFLEYLPSDIAMLASLSVLQLQKNRLMTIPREITYCRQLRYLDLTSNNFISFPQAIIFLKQLKILKIANNQIKDIPYQISYLDKLCKFDIHKNNLQNLPNSMASLKKLQELDLSENLFEQLPPVICSLCNTKSLNFSRNLLTYIIPCLDNLKNLQELNVSYNNLMSVCLSMNKLKKMKYLNLSYNQLTEVPTSLQQLPYLRILHIQGNKIKHVPNGFTSLMYLNLSNNQIYNFTIGKMKNLLSLNVSHNRLSQLPHGFYQLKRLEHLIVNDNHIKSIPYEIVRLKHLRTLDISNNRLTSVPPYIPQITSLEYFNTENCNGEQETNSQRNEFITAKKHFMKKHESNLIQKKCLEAKPPKQYSSVKSFTGDNQYTKRKQCKRFQCQTGTLLKNTALLEYDTTHYTMPSYKAQAWNNTDANSISNVSNQRQILNRGGSQWLHAYSKSTDSKRNLHTSDSTSGFADEIEVSIASDVSSNDPAMMTIHDWLEPEPEHRNTNWPTVQFSFDETISCGCSDSNATVANPRAHGLVKVFKEIFSITEAGGEFVSSDNSNISLNIPSDNNVEQHLQVIMQVISISEDAILSAQIQDPLLNNILSVSVIVMLTPNTDVPFTIPITINLPAPPTLEDNEVSGCLHVLTAKNDNTCTPFFRNYTLENGYITLQTYHLAGKVAVMTRSKCQYKACKCTESLLMMILS</sequence>
<dbReference type="InterPro" id="IPR001611">
    <property type="entry name" value="Leu-rich_rpt"/>
</dbReference>
<dbReference type="SMART" id="SM00369">
    <property type="entry name" value="LRR_TYP"/>
    <property type="match status" value="10"/>
</dbReference>
<accession>A0A7E6EM77</accession>
<dbReference type="InterPro" id="IPR003591">
    <property type="entry name" value="Leu-rich_rpt_typical-subtyp"/>
</dbReference>
<dbReference type="Gene3D" id="2.60.220.30">
    <property type="match status" value="1"/>
</dbReference>
<dbReference type="SUPFAM" id="SSF52058">
    <property type="entry name" value="L domain-like"/>
    <property type="match status" value="2"/>
</dbReference>
<protein>
    <submittedName>
        <fullName evidence="5">Uncharacterized protein LOC118762390 isoform X1</fullName>
    </submittedName>
</protein>
<dbReference type="SMART" id="SM00365">
    <property type="entry name" value="LRR_SD22"/>
    <property type="match status" value="4"/>
</dbReference>
<organism evidence="4 5">
    <name type="scientific">Octopus sinensis</name>
    <name type="common">East Asian common octopus</name>
    <dbReference type="NCBI Taxonomy" id="2607531"/>
    <lineage>
        <taxon>Eukaryota</taxon>
        <taxon>Metazoa</taxon>
        <taxon>Spiralia</taxon>
        <taxon>Lophotrochozoa</taxon>
        <taxon>Mollusca</taxon>
        <taxon>Cephalopoda</taxon>
        <taxon>Coleoidea</taxon>
        <taxon>Octopodiformes</taxon>
        <taxon>Octopoda</taxon>
        <taxon>Incirrata</taxon>
        <taxon>Octopodidae</taxon>
        <taxon>Octopus</taxon>
    </lineage>
</organism>
<dbReference type="RefSeq" id="XP_036356726.1">
    <property type="nucleotide sequence ID" value="XM_036500833.1"/>
</dbReference>
<name>A0A7E6EM77_9MOLL</name>
<evidence type="ECO:0000256" key="2">
    <source>
        <dbReference type="ARBA" id="ARBA00022729"/>
    </source>
</evidence>
<dbReference type="Pfam" id="PF13855">
    <property type="entry name" value="LRR_8"/>
    <property type="match status" value="3"/>
</dbReference>
<dbReference type="PANTHER" id="PTHR48060">
    <property type="entry name" value="DNA DAMAGE-REPAIR/TOLERATION PROTEIN DRT100"/>
    <property type="match status" value="1"/>
</dbReference>
<proteinExistence type="predicted"/>
<dbReference type="AlphaFoldDB" id="A0A7E6EM77"/>
<keyword evidence="3" id="KW-0677">Repeat</keyword>
<reference evidence="5" key="1">
    <citation type="submission" date="2025-08" db="UniProtKB">
        <authorList>
            <consortium name="RefSeq"/>
        </authorList>
    </citation>
    <scope>IDENTIFICATION</scope>
</reference>
<dbReference type="Pfam" id="PF12799">
    <property type="entry name" value="LRR_4"/>
    <property type="match status" value="1"/>
</dbReference>
<evidence type="ECO:0000313" key="4">
    <source>
        <dbReference type="Proteomes" id="UP000515154"/>
    </source>
</evidence>
<evidence type="ECO:0000256" key="3">
    <source>
        <dbReference type="ARBA" id="ARBA00022737"/>
    </source>
</evidence>
<keyword evidence="4" id="KW-1185">Reference proteome</keyword>
<gene>
    <name evidence="5" type="primary">LOC118762390</name>
</gene>
<dbReference type="Pfam" id="PF00560">
    <property type="entry name" value="LRR_1"/>
    <property type="match status" value="1"/>
</dbReference>
<dbReference type="PROSITE" id="PS51450">
    <property type="entry name" value="LRR"/>
    <property type="match status" value="4"/>
</dbReference>
<dbReference type="Proteomes" id="UP000515154">
    <property type="component" value="Linkage group LG3"/>
</dbReference>
<keyword evidence="1" id="KW-0433">Leucine-rich repeat</keyword>
<dbReference type="Gene3D" id="3.80.10.10">
    <property type="entry name" value="Ribonuclease Inhibitor"/>
    <property type="match status" value="3"/>
</dbReference>